<evidence type="ECO:0000313" key="3">
    <source>
        <dbReference type="Proteomes" id="UP000034581"/>
    </source>
</evidence>
<dbReference type="STRING" id="1618350.UR67_C0002G0174"/>
<comment type="caution">
    <text evidence="2">The sequence shown here is derived from an EMBL/GenBank/DDBJ whole genome shotgun (WGS) entry which is preliminary data.</text>
</comment>
<evidence type="ECO:0000256" key="1">
    <source>
        <dbReference type="SAM" id="Phobius"/>
    </source>
</evidence>
<feature type="transmembrane region" description="Helical" evidence="1">
    <location>
        <begin position="335"/>
        <end position="356"/>
    </location>
</feature>
<evidence type="ECO:0000313" key="2">
    <source>
        <dbReference type="EMBL" id="KKP70054.1"/>
    </source>
</evidence>
<dbReference type="AlphaFoldDB" id="A0A0G0BKM0"/>
<accession>A0A0G0BKM0</accession>
<name>A0A0G0BKM0_UNCC3</name>
<feature type="transmembrane region" description="Helical" evidence="1">
    <location>
        <begin position="21"/>
        <end position="45"/>
    </location>
</feature>
<proteinExistence type="predicted"/>
<feature type="transmembrane region" description="Helical" evidence="1">
    <location>
        <begin position="303"/>
        <end position="323"/>
    </location>
</feature>
<gene>
    <name evidence="2" type="ORF">UR67_C0002G0174</name>
</gene>
<keyword evidence="1" id="KW-0812">Transmembrane</keyword>
<protein>
    <submittedName>
        <fullName evidence="2">Uncharacterized protein</fullName>
    </submittedName>
</protein>
<reference evidence="2 3" key="1">
    <citation type="journal article" date="2015" name="Nature">
        <title>rRNA introns, odd ribosomes, and small enigmatic genomes across a large radiation of phyla.</title>
        <authorList>
            <person name="Brown C.T."/>
            <person name="Hug L.A."/>
            <person name="Thomas B.C."/>
            <person name="Sharon I."/>
            <person name="Castelle C.J."/>
            <person name="Singh A."/>
            <person name="Wilkins M.J."/>
            <person name="Williams K.H."/>
            <person name="Banfield J.F."/>
        </authorList>
    </citation>
    <scope>NUCLEOTIDE SEQUENCE [LARGE SCALE GENOMIC DNA]</scope>
</reference>
<dbReference type="Proteomes" id="UP000034581">
    <property type="component" value="Unassembled WGS sequence"/>
</dbReference>
<keyword evidence="1" id="KW-0472">Membrane</keyword>
<sequence length="453" mass="51558">MNNSLFNVSLSNEDKSLIRNYVVAGIIFTFGIFIFSLIMAGVASYRNNISSKNYSNTSRIYGGNLNQNAPLLDEIDSESKVYIENRLNDTQIKKYLENTYLTSTNGNVVITADFVKKGLSYQPTFKTDFQSKYILKNNLNEKSFISFEFPFPISSDTNEISNAKLIVNGQEIKNAKTKLTYTDKFSNYNEYNLTNNQLDGFKWEGDIAANSETTVEVSYQTVGLSLFTYEGLENPKGSQDFNFEVKISGTRLYDVNQGLSVDRRNFGPDTVTLIWDKNDLYSKPLVSVQIGEKLNPSTQVSRIYFTMAPIYLVFITIILYLTFVFGKKTSLFDMFLITVLYIVYFPLIHYVSSFTIDPTIEIFSKMNRAIYYSMPLYLAFTISFLIIGGLIYYLLGKTSDFKFATKLGLPSLVLFLGFFPLVVTIPEYSMLMVIIGLVALIMIVLQVRLKRFG</sequence>
<keyword evidence="1" id="KW-1133">Transmembrane helix</keyword>
<organism evidence="2 3">
    <name type="scientific">candidate division CPR3 bacterium GW2011_GWF2_35_18</name>
    <dbReference type="NCBI Taxonomy" id="1618350"/>
    <lineage>
        <taxon>Bacteria</taxon>
        <taxon>Bacteria division CPR3</taxon>
    </lineage>
</organism>
<feature type="transmembrane region" description="Helical" evidence="1">
    <location>
        <begin position="376"/>
        <end position="395"/>
    </location>
</feature>
<feature type="transmembrane region" description="Helical" evidence="1">
    <location>
        <begin position="431"/>
        <end position="449"/>
    </location>
</feature>
<dbReference type="EMBL" id="LBQB01000002">
    <property type="protein sequence ID" value="KKP70054.1"/>
    <property type="molecule type" value="Genomic_DNA"/>
</dbReference>
<feature type="transmembrane region" description="Helical" evidence="1">
    <location>
        <begin position="407"/>
        <end position="425"/>
    </location>
</feature>